<proteinExistence type="predicted"/>
<accession>I1XN02</accession>
<evidence type="ECO:0000313" key="1">
    <source>
        <dbReference type="EMBL" id="AFI85771.1"/>
    </source>
</evidence>
<dbReference type="PATRIC" id="fig|754476.3.peg.2942"/>
<organism evidence="1 2">
    <name type="scientific">Methylophaga nitratireducenticrescens</name>
    <dbReference type="NCBI Taxonomy" id="754476"/>
    <lineage>
        <taxon>Bacteria</taxon>
        <taxon>Pseudomonadati</taxon>
        <taxon>Pseudomonadota</taxon>
        <taxon>Gammaproteobacteria</taxon>
        <taxon>Thiotrichales</taxon>
        <taxon>Piscirickettsiaceae</taxon>
        <taxon>Methylophaga</taxon>
    </lineage>
</organism>
<protein>
    <submittedName>
        <fullName evidence="1">Uncharacterized protein</fullName>
    </submittedName>
</protein>
<reference evidence="1 2" key="2">
    <citation type="journal article" date="2013" name="Int. J. Syst. Evol. Microbiol.">
        <title>Methylophaga nitratireducenticrescens sp. nov. and Methylophaga frappieri sp. nov., isolated from the biofilm of the methanol-fed denitrification system treating the seawater at the Montreal Biodome.</title>
        <authorList>
            <person name="Villeneuve C."/>
            <person name="Martineau C."/>
            <person name="Mauffrey F."/>
            <person name="Villemur R."/>
        </authorList>
    </citation>
    <scope>NUCLEOTIDE SEQUENCE [LARGE SCALE GENOMIC DNA]</scope>
    <source>
        <strain evidence="1 2">JAM1</strain>
    </source>
</reference>
<gene>
    <name evidence="1" type="ordered locus">Q7A_2996</name>
</gene>
<dbReference type="AlphaFoldDB" id="I1XN02"/>
<evidence type="ECO:0000313" key="2">
    <source>
        <dbReference type="Proteomes" id="UP000009144"/>
    </source>
</evidence>
<dbReference type="HOGENOM" id="CLU_2717752_0_0_6"/>
<reference evidence="1 2" key="1">
    <citation type="journal article" date="2012" name="J. Bacteriol.">
        <title>Complete genome sequences of Methylophaga sp. strain JAM1 and Methylophaga sp. strain JAM7.</title>
        <authorList>
            <person name="Villeneuve C."/>
            <person name="Martineau C."/>
            <person name="Mauffrey F."/>
            <person name="Villemur R."/>
        </authorList>
    </citation>
    <scope>NUCLEOTIDE SEQUENCE [LARGE SCALE GENOMIC DNA]</scope>
    <source>
        <strain evidence="1 2">JAM1</strain>
    </source>
</reference>
<sequence>MVDGDKLSEASRSVVCGVCGLTRVGGEGGSGVMIVRDGGVTGKGWVVGGIMGVADRFCFISLSIRLSIGWPT</sequence>
<dbReference type="Proteomes" id="UP000009144">
    <property type="component" value="Chromosome"/>
</dbReference>
<name>I1XN02_METNJ</name>
<keyword evidence="2" id="KW-1185">Reference proteome</keyword>
<dbReference type="EMBL" id="CP003390">
    <property type="protein sequence ID" value="AFI85771.1"/>
    <property type="molecule type" value="Genomic_DNA"/>
</dbReference>